<dbReference type="InterPro" id="IPR029044">
    <property type="entry name" value="Nucleotide-diphossugar_trans"/>
</dbReference>
<evidence type="ECO:0000256" key="2">
    <source>
        <dbReference type="ARBA" id="ARBA00022695"/>
    </source>
</evidence>
<reference evidence="4 5" key="1">
    <citation type="submission" date="2022-01" db="EMBL/GenBank/DDBJ databases">
        <title>Whole genome-based taxonomy of the Shewanellaceae.</title>
        <authorList>
            <person name="Martin-Rodriguez A.J."/>
        </authorList>
    </citation>
    <scope>NUCLEOTIDE SEQUENCE [LARGE SCALE GENOMIC DNA]</scope>
    <source>
        <strain evidence="4 5">DSM 24955</strain>
    </source>
</reference>
<name>A0ABT0KMM3_9GAMM</name>
<dbReference type="Pfam" id="PF02348">
    <property type="entry name" value="CTP_transf_3"/>
    <property type="match status" value="1"/>
</dbReference>
<gene>
    <name evidence="4" type="ORF">L2737_05520</name>
</gene>
<evidence type="ECO:0000256" key="3">
    <source>
        <dbReference type="ARBA" id="ARBA00022985"/>
    </source>
</evidence>
<dbReference type="RefSeq" id="WP_248955031.1">
    <property type="nucleotide sequence ID" value="NZ_JAKIKU010000002.1"/>
</dbReference>
<dbReference type="InterPro" id="IPR003329">
    <property type="entry name" value="Cytidylyl_trans"/>
</dbReference>
<dbReference type="Gene3D" id="3.90.550.10">
    <property type="entry name" value="Spore Coat Polysaccharide Biosynthesis Protein SpsA, Chain A"/>
    <property type="match status" value="1"/>
</dbReference>
<sequence>MTKTLALVGARLNSSRLPGKHLLSLSSEPMIAHIWRRIERCSQIDSSELATTADNFNQPLIDWASKYQISCHPFDGDVNDLMARLNEVISREAPDYILYICGDCPLIDPVFIDHGLKALKASGKDTVILREGIKTLHEGIAFYSSQGWNKLMAASQCKMSREHVGYADKLTPVLDKEIIDDSDDYSKINHRISVDTQADYRFMTEVYNRWYDSHDANSIVSLTWVQQQLIGVPQLVNINSHVAQKSANKQYAKASLYCHLGANIGLGHFRRVELIADALQEYLGIGSTIHVLNDGKPLANSSTKIKWYKTETQLLGAITTDSNPLLIFDFHPEFISLASLNQALKLPKKGGAKLIGIDKLSPLLTTLDWLFIPSFNNSLNGEKISAGWKNYLFKTMPKRDKKHQILVLTGGSDALGYGEELPSMLAKLQLNWPITWIQGPLAMTPTIPKGSNIRVLKDPTNLYELIAESDIILTCYGLSLFESIFSNAATLLLPPKHLCDDEELLILSAEKCCLISNSLADTCTKLAGLVANETARDALQAEAKRVFANHKGIKQLIDEITLLMTND</sequence>
<keyword evidence="5" id="KW-1185">Reference proteome</keyword>
<evidence type="ECO:0000313" key="5">
    <source>
        <dbReference type="Proteomes" id="UP001202134"/>
    </source>
</evidence>
<dbReference type="SUPFAM" id="SSF53448">
    <property type="entry name" value="Nucleotide-diphospho-sugar transferases"/>
    <property type="match status" value="1"/>
</dbReference>
<protein>
    <submittedName>
        <fullName evidence="4">Acylneuraminate cytidylyltransferase</fullName>
    </submittedName>
</protein>
<dbReference type="EMBL" id="JAKIKU010000002">
    <property type="protein sequence ID" value="MCL1044786.1"/>
    <property type="molecule type" value="Genomic_DNA"/>
</dbReference>
<dbReference type="GO" id="GO:0016779">
    <property type="term" value="F:nucleotidyltransferase activity"/>
    <property type="evidence" value="ECO:0007669"/>
    <property type="project" value="UniProtKB-KW"/>
</dbReference>
<accession>A0ABT0KMM3</accession>
<dbReference type="Proteomes" id="UP001202134">
    <property type="component" value="Unassembled WGS sequence"/>
</dbReference>
<evidence type="ECO:0000256" key="1">
    <source>
        <dbReference type="ARBA" id="ARBA00022679"/>
    </source>
</evidence>
<evidence type="ECO:0000313" key="4">
    <source>
        <dbReference type="EMBL" id="MCL1044786.1"/>
    </source>
</evidence>
<dbReference type="PANTHER" id="PTHR42866:SF2">
    <property type="entry name" value="3-DEOXY-MANNO-OCTULOSONATE CYTIDYLYLTRANSFERASE, MITOCHONDRIAL"/>
    <property type="match status" value="1"/>
</dbReference>
<keyword evidence="3" id="KW-0448">Lipopolysaccharide biosynthesis</keyword>
<proteinExistence type="predicted"/>
<organism evidence="4 5">
    <name type="scientific">Shewanella electrodiphila</name>
    <dbReference type="NCBI Taxonomy" id="934143"/>
    <lineage>
        <taxon>Bacteria</taxon>
        <taxon>Pseudomonadati</taxon>
        <taxon>Pseudomonadota</taxon>
        <taxon>Gammaproteobacteria</taxon>
        <taxon>Alteromonadales</taxon>
        <taxon>Shewanellaceae</taxon>
        <taxon>Shewanella</taxon>
    </lineage>
</organism>
<comment type="caution">
    <text evidence="4">The sequence shown here is derived from an EMBL/GenBank/DDBJ whole genome shotgun (WGS) entry which is preliminary data.</text>
</comment>
<dbReference type="PANTHER" id="PTHR42866">
    <property type="entry name" value="3-DEOXY-MANNO-OCTULOSONATE CYTIDYLYLTRANSFERASE"/>
    <property type="match status" value="1"/>
</dbReference>
<keyword evidence="2 4" id="KW-0548">Nucleotidyltransferase</keyword>
<dbReference type="Gene3D" id="3.40.50.2000">
    <property type="entry name" value="Glycogen Phosphorylase B"/>
    <property type="match status" value="1"/>
</dbReference>
<keyword evidence="1" id="KW-0808">Transferase</keyword>